<dbReference type="AlphaFoldDB" id="X1A4A1"/>
<accession>X1A4A1</accession>
<feature type="non-terminal residue" evidence="1">
    <location>
        <position position="195"/>
    </location>
</feature>
<comment type="caution">
    <text evidence="1">The sequence shown here is derived from an EMBL/GenBank/DDBJ whole genome shotgun (WGS) entry which is preliminary data.</text>
</comment>
<proteinExistence type="predicted"/>
<dbReference type="EMBL" id="BART01012066">
    <property type="protein sequence ID" value="GAG76619.1"/>
    <property type="molecule type" value="Genomic_DNA"/>
</dbReference>
<evidence type="ECO:0000313" key="1">
    <source>
        <dbReference type="EMBL" id="GAG76619.1"/>
    </source>
</evidence>
<name>X1A4A1_9ZZZZ</name>
<organism evidence="1">
    <name type="scientific">marine sediment metagenome</name>
    <dbReference type="NCBI Taxonomy" id="412755"/>
    <lineage>
        <taxon>unclassified sequences</taxon>
        <taxon>metagenomes</taxon>
        <taxon>ecological metagenomes</taxon>
    </lineage>
</organism>
<sequence>MLKSFPKKKVLIFTDSRGQHKNTFKTKFIFPEKIKYVLNCHEIETDLMCCPFKWTTTLDFIECINRGFIDVQAYDVIILYTGIVEHSPRPKSNAINSVYNNPKNDMYDYHKLKGIYSKIINNKKETIDNLFNADAVLNHLSGNLDCLYENEQTINLLSFEMLENVIIPYLKTIDNLIYINSNRIVPGWKGNYYRR</sequence>
<protein>
    <submittedName>
        <fullName evidence="1">Uncharacterized protein</fullName>
    </submittedName>
</protein>
<gene>
    <name evidence="1" type="ORF">S01H4_25378</name>
</gene>
<reference evidence="1" key="1">
    <citation type="journal article" date="2014" name="Front. Microbiol.">
        <title>High frequency of phylogenetically diverse reductive dehalogenase-homologous genes in deep subseafloor sedimentary metagenomes.</title>
        <authorList>
            <person name="Kawai M."/>
            <person name="Futagami T."/>
            <person name="Toyoda A."/>
            <person name="Takaki Y."/>
            <person name="Nishi S."/>
            <person name="Hori S."/>
            <person name="Arai W."/>
            <person name="Tsubouchi T."/>
            <person name="Morono Y."/>
            <person name="Uchiyama I."/>
            <person name="Ito T."/>
            <person name="Fujiyama A."/>
            <person name="Inagaki F."/>
            <person name="Takami H."/>
        </authorList>
    </citation>
    <scope>NUCLEOTIDE SEQUENCE</scope>
    <source>
        <strain evidence="1">Expedition CK06-06</strain>
    </source>
</reference>